<dbReference type="EMBL" id="CP024915">
    <property type="protein sequence ID" value="AUZ88168.1"/>
    <property type="molecule type" value="Genomic_DNA"/>
</dbReference>
<sequence>MTPPSAETARFRLEYLATGVLTLRWARSIEVTAGDIEALGVRVQALAPGCLPPILADLNGMVTLSREAFTALSSARNLPAVAVVGASPVERVLVAHFRAVHRPSYPIEYFERRDEALTWLLRRSPRTAVGPIPAAQAIVGS</sequence>
<feature type="domain" description="DUF7793" evidence="1">
    <location>
        <begin position="16"/>
        <end position="120"/>
    </location>
</feature>
<dbReference type="Gene3D" id="3.40.1680.10">
    <property type="entry name" value="yp_829618.1 domain like"/>
    <property type="match status" value="1"/>
</dbReference>
<reference evidence="2 3" key="1">
    <citation type="submission" date="2017-11" db="EMBL/GenBank/DDBJ databases">
        <title>Draft genome of Arthrobacter agilis strain UMCV2, a plant growth-promoting rhizobacterium and biocontrol capacity of phytopathogenic fungi.</title>
        <authorList>
            <person name="Martinez-Camara R."/>
            <person name="Santoyo G."/>
            <person name="Moreno-Hagelsieb G."/>
            <person name="Valencia-Cantero E."/>
        </authorList>
    </citation>
    <scope>NUCLEOTIDE SEQUENCE [LARGE SCALE GENOMIC DNA]</scope>
    <source>
        <strain evidence="2 3">UMCV2</strain>
    </source>
</reference>
<dbReference type="Pfam" id="PF25056">
    <property type="entry name" value="DUF7793"/>
    <property type="match status" value="1"/>
</dbReference>
<proteinExistence type="predicted"/>
<gene>
    <name evidence="2" type="ORF">CVO76_11355</name>
</gene>
<dbReference type="Gene3D" id="3.40.970.30">
    <property type="entry name" value="yp_829618.1 like domains"/>
    <property type="match status" value="1"/>
</dbReference>
<dbReference type="RefSeq" id="WP_208739324.1">
    <property type="nucleotide sequence ID" value="NZ_CP024915.1"/>
</dbReference>
<organism evidence="2 3">
    <name type="scientific">Arthrobacter agilis</name>
    <dbReference type="NCBI Taxonomy" id="37921"/>
    <lineage>
        <taxon>Bacteria</taxon>
        <taxon>Bacillati</taxon>
        <taxon>Actinomycetota</taxon>
        <taxon>Actinomycetes</taxon>
        <taxon>Micrococcales</taxon>
        <taxon>Micrococcaceae</taxon>
        <taxon>Arthrobacter</taxon>
    </lineage>
</organism>
<evidence type="ECO:0000259" key="1">
    <source>
        <dbReference type="Pfam" id="PF25056"/>
    </source>
</evidence>
<name>A0A2L0UG28_9MICC</name>
<dbReference type="Proteomes" id="UP000239187">
    <property type="component" value="Chromosome"/>
</dbReference>
<dbReference type="InterPro" id="IPR056695">
    <property type="entry name" value="DUF7793"/>
</dbReference>
<accession>A0A2L0UG28</accession>
<evidence type="ECO:0000313" key="3">
    <source>
        <dbReference type="Proteomes" id="UP000239187"/>
    </source>
</evidence>
<dbReference type="AlphaFoldDB" id="A0A2L0UG28"/>
<evidence type="ECO:0000313" key="2">
    <source>
        <dbReference type="EMBL" id="AUZ88168.1"/>
    </source>
</evidence>
<protein>
    <recommendedName>
        <fullName evidence="1">DUF7793 domain-containing protein</fullName>
    </recommendedName>
</protein>